<dbReference type="RefSeq" id="WP_346078537.1">
    <property type="nucleotide sequence ID" value="NZ_BAABDG010000002.1"/>
</dbReference>
<organism evidence="3 4">
    <name type="scientific">Gibbsiella dentisursi</name>
    <dbReference type="NCBI Taxonomy" id="796890"/>
    <lineage>
        <taxon>Bacteria</taxon>
        <taxon>Pseudomonadati</taxon>
        <taxon>Pseudomonadota</taxon>
        <taxon>Gammaproteobacteria</taxon>
        <taxon>Enterobacterales</taxon>
        <taxon>Yersiniaceae</taxon>
        <taxon>Gibbsiella</taxon>
    </lineage>
</organism>
<evidence type="ECO:0000256" key="1">
    <source>
        <dbReference type="SAM" id="MobiDB-lite"/>
    </source>
</evidence>
<keyword evidence="4" id="KW-1185">Reference proteome</keyword>
<proteinExistence type="predicted"/>
<dbReference type="PROSITE" id="PS51257">
    <property type="entry name" value="PROKAR_LIPOPROTEIN"/>
    <property type="match status" value="1"/>
</dbReference>
<evidence type="ECO:0000313" key="4">
    <source>
        <dbReference type="Proteomes" id="UP001499994"/>
    </source>
</evidence>
<feature type="region of interest" description="Disordered" evidence="1">
    <location>
        <begin position="37"/>
        <end position="57"/>
    </location>
</feature>
<evidence type="ECO:0000313" key="3">
    <source>
        <dbReference type="EMBL" id="GAA3879248.1"/>
    </source>
</evidence>
<feature type="chain" id="PRO_5047281724" description="Lipoprotein" evidence="2">
    <location>
        <begin position="21"/>
        <end position="140"/>
    </location>
</feature>
<evidence type="ECO:0000256" key="2">
    <source>
        <dbReference type="SAM" id="SignalP"/>
    </source>
</evidence>
<dbReference type="Proteomes" id="UP001499994">
    <property type="component" value="Unassembled WGS sequence"/>
</dbReference>
<name>A0ABP7KJ87_9GAMM</name>
<keyword evidence="2" id="KW-0732">Signal</keyword>
<sequence length="140" mass="15566">MIKPYLSRCVQIALLCLAGASVVGCKNAPLQKRIVPEKTAEVQAPSPEEQRKQREAERLQQCQKELDALRTINAEQYQQNKRAFDALMSGASQYAGLRTQVNSDTQDTVDALYRYKVNRLCAEVNQAVLAGLAARGEQVK</sequence>
<reference evidence="4" key="1">
    <citation type="journal article" date="2019" name="Int. J. Syst. Evol. Microbiol.">
        <title>The Global Catalogue of Microorganisms (GCM) 10K type strain sequencing project: providing services to taxonomists for standard genome sequencing and annotation.</title>
        <authorList>
            <consortium name="The Broad Institute Genomics Platform"/>
            <consortium name="The Broad Institute Genome Sequencing Center for Infectious Disease"/>
            <person name="Wu L."/>
            <person name="Ma J."/>
        </authorList>
    </citation>
    <scope>NUCLEOTIDE SEQUENCE [LARGE SCALE GENOMIC DNA]</scope>
    <source>
        <strain evidence="4">JCM 17201</strain>
    </source>
</reference>
<feature type="signal peptide" evidence="2">
    <location>
        <begin position="1"/>
        <end position="20"/>
    </location>
</feature>
<comment type="caution">
    <text evidence="3">The sequence shown here is derived from an EMBL/GenBank/DDBJ whole genome shotgun (WGS) entry which is preliminary data.</text>
</comment>
<accession>A0ABP7KJ87</accession>
<evidence type="ECO:0008006" key="5">
    <source>
        <dbReference type="Google" id="ProtNLM"/>
    </source>
</evidence>
<protein>
    <recommendedName>
        <fullName evidence="5">Lipoprotein</fullName>
    </recommendedName>
</protein>
<dbReference type="EMBL" id="BAABDG010000002">
    <property type="protein sequence ID" value="GAA3879248.1"/>
    <property type="molecule type" value="Genomic_DNA"/>
</dbReference>
<gene>
    <name evidence="3" type="ORF">GCM10022405_00940</name>
</gene>
<feature type="compositionally biased region" description="Basic and acidic residues" evidence="1">
    <location>
        <begin position="48"/>
        <end position="57"/>
    </location>
</feature>